<organism evidence="21 22">
    <name type="scientific">Pilibacter termitis</name>
    <dbReference type="NCBI Taxonomy" id="263852"/>
    <lineage>
        <taxon>Bacteria</taxon>
        <taxon>Bacillati</taxon>
        <taxon>Bacillota</taxon>
        <taxon>Bacilli</taxon>
        <taxon>Lactobacillales</taxon>
        <taxon>Enterococcaceae</taxon>
        <taxon>Pilibacter</taxon>
    </lineage>
</organism>
<comment type="catalytic activity">
    <reaction evidence="13">
        <text>N(pros)-phospho-L-histidyl-[protein](out) + sucrose = sucrose 6(G)-phosphate(in) + L-histidyl-[protein]</text>
        <dbReference type="Rhea" id="RHEA:49236"/>
        <dbReference type="Rhea" id="RHEA-COMP:9745"/>
        <dbReference type="Rhea" id="RHEA-COMP:9746"/>
        <dbReference type="ChEBI" id="CHEBI:17992"/>
        <dbReference type="ChEBI" id="CHEBI:29979"/>
        <dbReference type="ChEBI" id="CHEBI:64837"/>
        <dbReference type="ChEBI" id="CHEBI:91002"/>
        <dbReference type="EC" id="2.7.1.211"/>
    </reaction>
</comment>
<dbReference type="Proteomes" id="UP000190328">
    <property type="component" value="Unassembled WGS sequence"/>
</dbReference>
<feature type="transmembrane region" description="Helical" evidence="17">
    <location>
        <begin position="242"/>
        <end position="263"/>
    </location>
</feature>
<name>A0A1T4MLN5_9ENTE</name>
<evidence type="ECO:0000256" key="3">
    <source>
        <dbReference type="ARBA" id="ARBA00022475"/>
    </source>
</evidence>
<dbReference type="SUPFAM" id="SSF55604">
    <property type="entry name" value="Glucose permease domain IIB"/>
    <property type="match status" value="1"/>
</dbReference>
<evidence type="ECO:0000256" key="12">
    <source>
        <dbReference type="ARBA" id="ARBA00045139"/>
    </source>
</evidence>
<evidence type="ECO:0000259" key="18">
    <source>
        <dbReference type="PROSITE" id="PS51093"/>
    </source>
</evidence>
<dbReference type="GO" id="GO:0008982">
    <property type="term" value="F:protein-N(PI)-phosphohistidine-sugar phosphotransferase activity"/>
    <property type="evidence" value="ECO:0007669"/>
    <property type="project" value="InterPro"/>
</dbReference>
<keyword evidence="8" id="KW-0418">Kinase</keyword>
<feature type="transmembrane region" description="Helical" evidence="17">
    <location>
        <begin position="316"/>
        <end position="334"/>
    </location>
</feature>
<reference evidence="21 22" key="1">
    <citation type="submission" date="2017-02" db="EMBL/GenBank/DDBJ databases">
        <authorList>
            <person name="Peterson S.W."/>
        </authorList>
    </citation>
    <scope>NUCLEOTIDE SEQUENCE [LARGE SCALE GENOMIC DNA]</scope>
    <source>
        <strain evidence="21 22">ATCC BAA-1030</strain>
    </source>
</reference>
<evidence type="ECO:0000256" key="14">
    <source>
        <dbReference type="ARBA" id="ARBA00074554"/>
    </source>
</evidence>
<dbReference type="PANTHER" id="PTHR30175">
    <property type="entry name" value="PHOSPHOTRANSFERASE SYSTEM TRANSPORT PROTEIN"/>
    <property type="match status" value="1"/>
</dbReference>
<dbReference type="InterPro" id="IPR003352">
    <property type="entry name" value="PTS_EIIC"/>
</dbReference>
<keyword evidence="4" id="KW-0762">Sugar transport</keyword>
<dbReference type="SUPFAM" id="SSF51261">
    <property type="entry name" value="Duplicated hybrid motif"/>
    <property type="match status" value="1"/>
</dbReference>
<evidence type="ECO:0000313" key="22">
    <source>
        <dbReference type="Proteomes" id="UP000190328"/>
    </source>
</evidence>
<dbReference type="Pfam" id="PF02378">
    <property type="entry name" value="PTS_EIIC"/>
    <property type="match status" value="1"/>
</dbReference>
<keyword evidence="3" id="KW-1003">Cell membrane</keyword>
<evidence type="ECO:0000256" key="8">
    <source>
        <dbReference type="ARBA" id="ARBA00022777"/>
    </source>
</evidence>
<keyword evidence="9 17" id="KW-1133">Transmembrane helix</keyword>
<feature type="transmembrane region" description="Helical" evidence="17">
    <location>
        <begin position="173"/>
        <end position="192"/>
    </location>
</feature>
<evidence type="ECO:0000259" key="20">
    <source>
        <dbReference type="PROSITE" id="PS51103"/>
    </source>
</evidence>
<dbReference type="EC" id="2.7.1.211" evidence="11"/>
<feature type="transmembrane region" description="Helical" evidence="17">
    <location>
        <begin position="283"/>
        <end position="304"/>
    </location>
</feature>
<dbReference type="Pfam" id="PF00367">
    <property type="entry name" value="PTS_EIIB"/>
    <property type="match status" value="1"/>
</dbReference>
<dbReference type="GO" id="GO:0015771">
    <property type="term" value="P:trehalose transport"/>
    <property type="evidence" value="ECO:0007669"/>
    <property type="project" value="TreeGrafter"/>
</dbReference>
<gene>
    <name evidence="21" type="ORF">SAMN02745116_01142</name>
</gene>
<evidence type="ECO:0000256" key="10">
    <source>
        <dbReference type="ARBA" id="ARBA00023136"/>
    </source>
</evidence>
<dbReference type="InterPro" id="IPR001127">
    <property type="entry name" value="PTS_EIIA_1_perm"/>
</dbReference>
<keyword evidence="7 17" id="KW-0812">Transmembrane</keyword>
<dbReference type="InterPro" id="IPR018113">
    <property type="entry name" value="PTrfase_EIIB_Cys"/>
</dbReference>
<dbReference type="STRING" id="263852.SAMN02745116_01142"/>
<sequence length="619" mass="67250">MDNKTLAGKIIELVGGVDNIVSLTHCVTRLRFKLKSQNLAKDKEISDLEGVLGVQSQAGQYQVIIGANVAKVYKEILSDLPKSLQKENVQTVEKERLFTRILNTLSAILVPSLPPIIGGGMLKGIMFMFVSLKMLDAESGTYFILNITCDAMFYFFPFLVAASAAKRFQTNEYMAMALAGVLLYPSLINAALAGEIKSIRFLDFLSIPVINYSQSILPILLGVLLMKYVYGFLEEHLPSMTTVLLAPLLTLLVMVPILLFAVAPLGFKIGEVVARGIQALIDFSPILSGLVIGTTRPFLVLVGMHHALRPITQQQIATYGFSSMAAMSYLSTMAQATAPFAMYLIVKNKKMKQVALSSTFSGFLGITEPALYGVLVKYKAAFIGASLGGGIGSAVACMFKARAFAPAMPSLLSIPVYLGKGATFGFFLGFFTTIVASFAITTALAKTVFRKDLEEEIVTKEVVEESGVNYEVYSPVQGELVQSSEIPDETFAKEVLGKTVAIMPENNEILSPITGTVDAVFESKHAICLKGEHGEEILVHIGIDTVALGGKYFESLVKKGDKVTVGQKISTVEVEKIRESGYNPMVITIVVNTADYLSVVEEFDRGKIFPKEKILNLIK</sequence>
<feature type="transmembrane region" description="Helical" evidence="17">
    <location>
        <begin position="142"/>
        <end position="161"/>
    </location>
</feature>
<keyword evidence="5" id="KW-0808">Transferase</keyword>
<dbReference type="NCBIfam" id="TIGR00830">
    <property type="entry name" value="PTBA"/>
    <property type="match status" value="1"/>
</dbReference>
<feature type="domain" description="PTS EIIB type-1" evidence="19">
    <location>
        <begin position="4"/>
        <end position="86"/>
    </location>
</feature>
<dbReference type="EMBL" id="FUXI01000010">
    <property type="protein sequence ID" value="SJZ67658.1"/>
    <property type="molecule type" value="Genomic_DNA"/>
</dbReference>
<feature type="transmembrane region" description="Helical" evidence="17">
    <location>
        <begin position="382"/>
        <end position="404"/>
    </location>
</feature>
<evidence type="ECO:0000259" key="19">
    <source>
        <dbReference type="PROSITE" id="PS51098"/>
    </source>
</evidence>
<feature type="active site" description="Phosphocysteine intermediate; for EIIB activity" evidence="16">
    <location>
        <position position="26"/>
    </location>
</feature>
<dbReference type="PROSITE" id="PS51103">
    <property type="entry name" value="PTS_EIIC_TYPE_1"/>
    <property type="match status" value="1"/>
</dbReference>
<evidence type="ECO:0000313" key="21">
    <source>
        <dbReference type="EMBL" id="SJZ67658.1"/>
    </source>
</evidence>
<protein>
    <recommendedName>
        <fullName evidence="14">PTS system sucrose-specific EIIBCA component</fullName>
        <ecNumber evidence="11">2.7.1.211</ecNumber>
    </recommendedName>
    <alternativeName>
        <fullName evidence="15">EIIBCA-Scr</fullName>
    </alternativeName>
</protein>
<dbReference type="Gene3D" id="3.30.1360.60">
    <property type="entry name" value="Glucose permease domain IIB"/>
    <property type="match status" value="1"/>
</dbReference>
<accession>A0A1T4MLN5</accession>
<dbReference type="PROSITE" id="PS51098">
    <property type="entry name" value="PTS_EIIB_TYPE_1"/>
    <property type="match status" value="1"/>
</dbReference>
<feature type="transmembrane region" description="Helical" evidence="17">
    <location>
        <begin position="354"/>
        <end position="375"/>
    </location>
</feature>
<evidence type="ECO:0000256" key="9">
    <source>
        <dbReference type="ARBA" id="ARBA00022989"/>
    </source>
</evidence>
<dbReference type="OrthoDB" id="9769191at2"/>
<keyword evidence="10 17" id="KW-0472">Membrane</keyword>
<dbReference type="GO" id="GO:0009401">
    <property type="term" value="P:phosphoenolpyruvate-dependent sugar phosphotransferase system"/>
    <property type="evidence" value="ECO:0007669"/>
    <property type="project" value="UniProtKB-KW"/>
</dbReference>
<dbReference type="InterPro" id="IPR050558">
    <property type="entry name" value="PTS_Sugar-Specific_Components"/>
</dbReference>
<evidence type="ECO:0000256" key="16">
    <source>
        <dbReference type="PROSITE-ProRule" id="PRU00421"/>
    </source>
</evidence>
<feature type="domain" description="PTS EIIC type-1" evidence="20">
    <location>
        <begin position="103"/>
        <end position="460"/>
    </location>
</feature>
<dbReference type="PROSITE" id="PS00371">
    <property type="entry name" value="PTS_EIIA_TYPE_1_HIS"/>
    <property type="match status" value="1"/>
</dbReference>
<feature type="transmembrane region" description="Helical" evidence="17">
    <location>
        <begin position="104"/>
        <end position="130"/>
    </location>
</feature>
<dbReference type="GO" id="GO:0016301">
    <property type="term" value="F:kinase activity"/>
    <property type="evidence" value="ECO:0007669"/>
    <property type="project" value="UniProtKB-KW"/>
</dbReference>
<feature type="transmembrane region" description="Helical" evidence="17">
    <location>
        <begin position="424"/>
        <end position="445"/>
    </location>
</feature>
<dbReference type="Pfam" id="PF00358">
    <property type="entry name" value="PTS_EIIA_1"/>
    <property type="match status" value="1"/>
</dbReference>
<dbReference type="InterPro" id="IPR036878">
    <property type="entry name" value="Glu_permease_IIB"/>
</dbReference>
<dbReference type="Gene3D" id="2.70.70.10">
    <property type="entry name" value="Glucose Permease (Domain IIA)"/>
    <property type="match status" value="1"/>
</dbReference>
<dbReference type="InterPro" id="IPR001996">
    <property type="entry name" value="PTS_IIB_1"/>
</dbReference>
<evidence type="ECO:0000256" key="15">
    <source>
        <dbReference type="ARBA" id="ARBA00081008"/>
    </source>
</evidence>
<dbReference type="PROSITE" id="PS51093">
    <property type="entry name" value="PTS_EIIA_TYPE_1"/>
    <property type="match status" value="1"/>
</dbReference>
<evidence type="ECO:0000256" key="4">
    <source>
        <dbReference type="ARBA" id="ARBA00022597"/>
    </source>
</evidence>
<dbReference type="InterPro" id="IPR013013">
    <property type="entry name" value="PTS_EIIC_1"/>
</dbReference>
<dbReference type="InterPro" id="IPR011055">
    <property type="entry name" value="Dup_hybrid_motif"/>
</dbReference>
<dbReference type="CDD" id="cd00212">
    <property type="entry name" value="PTS_IIB_glc"/>
    <property type="match status" value="1"/>
</dbReference>
<evidence type="ECO:0000256" key="6">
    <source>
        <dbReference type="ARBA" id="ARBA00022683"/>
    </source>
</evidence>
<proteinExistence type="predicted"/>
<evidence type="ECO:0000256" key="13">
    <source>
        <dbReference type="ARBA" id="ARBA00048931"/>
    </source>
</evidence>
<dbReference type="FunFam" id="3.30.1360.60:FF:000001">
    <property type="entry name" value="PTS system glucose-specific IIBC component PtsG"/>
    <property type="match status" value="1"/>
</dbReference>
<dbReference type="FunFam" id="2.70.70.10:FF:000001">
    <property type="entry name" value="PTS system glucose-specific IIA component"/>
    <property type="match status" value="1"/>
</dbReference>
<evidence type="ECO:0000256" key="1">
    <source>
        <dbReference type="ARBA" id="ARBA00004651"/>
    </source>
</evidence>
<dbReference type="GO" id="GO:0005886">
    <property type="term" value="C:plasma membrane"/>
    <property type="evidence" value="ECO:0007669"/>
    <property type="project" value="UniProtKB-SubCell"/>
</dbReference>
<dbReference type="PANTHER" id="PTHR30175:SF1">
    <property type="entry name" value="PTS SYSTEM ARBUTIN-, CELLOBIOSE-, AND SALICIN-SPECIFIC EIIBC COMPONENT-RELATED"/>
    <property type="match status" value="1"/>
</dbReference>
<dbReference type="GO" id="GO:0090589">
    <property type="term" value="F:protein-phosphocysteine-trehalose phosphotransferase system transporter activity"/>
    <property type="evidence" value="ECO:0007669"/>
    <property type="project" value="TreeGrafter"/>
</dbReference>
<keyword evidence="22" id="KW-1185">Reference proteome</keyword>
<evidence type="ECO:0000256" key="5">
    <source>
        <dbReference type="ARBA" id="ARBA00022679"/>
    </source>
</evidence>
<dbReference type="RefSeq" id="WP_078807065.1">
    <property type="nucleotide sequence ID" value="NZ_FUXI01000010.1"/>
</dbReference>
<evidence type="ECO:0000256" key="2">
    <source>
        <dbReference type="ARBA" id="ARBA00022448"/>
    </source>
</evidence>
<feature type="domain" description="PTS EIIA type-1" evidence="18">
    <location>
        <begin position="488"/>
        <end position="592"/>
    </location>
</feature>
<evidence type="ECO:0000256" key="11">
    <source>
        <dbReference type="ARBA" id="ARBA00044053"/>
    </source>
</evidence>
<evidence type="ECO:0000256" key="7">
    <source>
        <dbReference type="ARBA" id="ARBA00022692"/>
    </source>
</evidence>
<keyword evidence="2" id="KW-0813">Transport</keyword>
<comment type="subcellular location">
    <subcellularLocation>
        <location evidence="1">Cell membrane</location>
        <topology evidence="1">Multi-pass membrane protein</topology>
    </subcellularLocation>
</comment>
<dbReference type="AlphaFoldDB" id="A0A1T4MLN5"/>
<keyword evidence="6" id="KW-0598">Phosphotransferase system</keyword>
<comment type="function">
    <text evidence="12">The phosphoenolpyruvate-dependent sugar phosphotransferase system (sugar PTS), a major carbohydrate active transport system, catalyzes the phosphorylation of incoming sugar substrates concomitantly with their translocation across the cell membrane. This system is involved in sucrose transport.</text>
</comment>
<feature type="transmembrane region" description="Helical" evidence="17">
    <location>
        <begin position="212"/>
        <end position="230"/>
    </location>
</feature>
<evidence type="ECO:0000256" key="17">
    <source>
        <dbReference type="SAM" id="Phobius"/>
    </source>
</evidence>